<dbReference type="AlphaFoldDB" id="A0A3D9CRJ3"/>
<accession>A0A3D9CRJ3</accession>
<dbReference type="InterPro" id="IPR047111">
    <property type="entry name" value="YbaP-like"/>
</dbReference>
<dbReference type="RefSeq" id="WP_115957243.1">
    <property type="nucleotide sequence ID" value="NZ_CBCRVL010000001.1"/>
</dbReference>
<dbReference type="PANTHER" id="PTHR40590:SF1">
    <property type="entry name" value="CYTOPLASMIC PROTEIN"/>
    <property type="match status" value="1"/>
</dbReference>
<evidence type="ECO:0000313" key="3">
    <source>
        <dbReference type="Proteomes" id="UP000256769"/>
    </source>
</evidence>
<gene>
    <name evidence="2" type="ORF">DRF59_04550</name>
</gene>
<dbReference type="InterPro" id="IPR002816">
    <property type="entry name" value="TraB/PrgY/GumN_fam"/>
</dbReference>
<evidence type="ECO:0000313" key="2">
    <source>
        <dbReference type="EMBL" id="REC68319.1"/>
    </source>
</evidence>
<keyword evidence="1" id="KW-0732">Signal</keyword>
<feature type="signal peptide" evidence="1">
    <location>
        <begin position="1"/>
        <end position="22"/>
    </location>
</feature>
<dbReference type="Pfam" id="PF01963">
    <property type="entry name" value="TraB_PrgY_gumN"/>
    <property type="match status" value="1"/>
</dbReference>
<evidence type="ECO:0000256" key="1">
    <source>
        <dbReference type="SAM" id="SignalP"/>
    </source>
</evidence>
<name>A0A3D9CRJ3_9FLAO</name>
<dbReference type="OrthoDB" id="9798714at2"/>
<dbReference type="CDD" id="cd14789">
    <property type="entry name" value="Tiki"/>
    <property type="match status" value="1"/>
</dbReference>
<dbReference type="PANTHER" id="PTHR40590">
    <property type="entry name" value="CYTOPLASMIC PROTEIN-RELATED"/>
    <property type="match status" value="1"/>
</dbReference>
<sequence>MKNLIKLGFAALLSLGIITAKAQSTNTGKNNSLLWKVSGNGLSKPSYIAGTFHMLCSKDFEIKPKVLRALEKSDNLVMEINYTDPAEMMLLQKMYNTDKKISDQLSPEEAEELNTILVKYGFDLKSIDSSSPQALYALLSTKATPCPQSEIKFYEMELLKKAMKDKKSIKGLEKVEDQMEAISKAYNLKSTIAQLKMDKEYEILYRQMIEAFKNENIQLLYSLFKDERFMNTEQEKIILTDRNQNWVKIMPEMMEKESSFFAVGGAHLIGDNGLISLLQSKGYTVKPVSSL</sequence>
<reference evidence="2 3" key="1">
    <citation type="journal article" date="2007" name="Int. J. Syst. Evol. Microbiol.">
        <title>Chryseobacterium flavum sp. nov., isolated from polluted soil.</title>
        <authorList>
            <person name="Zhou Y."/>
            <person name="Dong J."/>
            <person name="Wang X."/>
            <person name="Huang X."/>
            <person name="Zhang K.Y."/>
            <person name="Zhang Y.Q."/>
            <person name="Guo Y.F."/>
            <person name="Lai R."/>
            <person name="Li W.J."/>
        </authorList>
    </citation>
    <scope>NUCLEOTIDE SEQUENCE [LARGE SCALE GENOMIC DNA]</scope>
    <source>
        <strain evidence="2 3">KCTC 12877</strain>
    </source>
</reference>
<protein>
    <submittedName>
        <fullName evidence="2">TraB/GumN family protein</fullName>
    </submittedName>
</protein>
<dbReference type="Proteomes" id="UP000256769">
    <property type="component" value="Unassembled WGS sequence"/>
</dbReference>
<organism evidence="2 3">
    <name type="scientific">Chryseobacterium flavum</name>
    <dbReference type="NCBI Taxonomy" id="415851"/>
    <lineage>
        <taxon>Bacteria</taxon>
        <taxon>Pseudomonadati</taxon>
        <taxon>Bacteroidota</taxon>
        <taxon>Flavobacteriia</taxon>
        <taxon>Flavobacteriales</taxon>
        <taxon>Weeksellaceae</taxon>
        <taxon>Chryseobacterium group</taxon>
        <taxon>Chryseobacterium</taxon>
    </lineage>
</organism>
<keyword evidence="3" id="KW-1185">Reference proteome</keyword>
<comment type="caution">
    <text evidence="2">The sequence shown here is derived from an EMBL/GenBank/DDBJ whole genome shotgun (WGS) entry which is preliminary data.</text>
</comment>
<feature type="chain" id="PRO_5017542019" evidence="1">
    <location>
        <begin position="23"/>
        <end position="291"/>
    </location>
</feature>
<dbReference type="EMBL" id="QNUE01000003">
    <property type="protein sequence ID" value="REC68319.1"/>
    <property type="molecule type" value="Genomic_DNA"/>
</dbReference>
<proteinExistence type="predicted"/>